<comment type="caution">
    <text evidence="5">The sequence shown here is derived from an EMBL/GenBank/DDBJ whole genome shotgun (WGS) entry which is preliminary data.</text>
</comment>
<dbReference type="GO" id="GO:0004842">
    <property type="term" value="F:ubiquitin-protein transferase activity"/>
    <property type="evidence" value="ECO:0007669"/>
    <property type="project" value="InterPro"/>
</dbReference>
<proteinExistence type="predicted"/>
<evidence type="ECO:0000256" key="3">
    <source>
        <dbReference type="SAM" id="MobiDB-lite"/>
    </source>
</evidence>
<feature type="domain" description="HECT" evidence="4">
    <location>
        <begin position="543"/>
        <end position="639"/>
    </location>
</feature>
<dbReference type="Pfam" id="PF00632">
    <property type="entry name" value="HECT"/>
    <property type="match status" value="1"/>
</dbReference>
<dbReference type="EMBL" id="SOYY01000020">
    <property type="protein sequence ID" value="KAA0706573.1"/>
    <property type="molecule type" value="Genomic_DNA"/>
</dbReference>
<protein>
    <recommendedName>
        <fullName evidence="4">HECT domain-containing protein</fullName>
    </recommendedName>
</protein>
<evidence type="ECO:0000313" key="6">
    <source>
        <dbReference type="Proteomes" id="UP000324632"/>
    </source>
</evidence>
<evidence type="ECO:0000259" key="4">
    <source>
        <dbReference type="Pfam" id="PF00632"/>
    </source>
</evidence>
<name>A0A5A9NB19_9TELE</name>
<dbReference type="Gene3D" id="3.30.2410.10">
    <property type="entry name" value="Hect, E3 ligase catalytic domain"/>
    <property type="match status" value="1"/>
</dbReference>
<feature type="region of interest" description="Disordered" evidence="3">
    <location>
        <begin position="77"/>
        <end position="101"/>
    </location>
</feature>
<evidence type="ECO:0000256" key="1">
    <source>
        <dbReference type="ARBA" id="ARBA00022679"/>
    </source>
</evidence>
<dbReference type="InterPro" id="IPR035983">
    <property type="entry name" value="Hect_E3_ubiquitin_ligase"/>
</dbReference>
<keyword evidence="1" id="KW-0808">Transferase</keyword>
<gene>
    <name evidence="5" type="ORF">E1301_Tti019834</name>
</gene>
<accession>A0A5A9NB19</accession>
<keyword evidence="6" id="KW-1185">Reference proteome</keyword>
<keyword evidence="2" id="KW-0833">Ubl conjugation pathway</keyword>
<feature type="compositionally biased region" description="Low complexity" evidence="3">
    <location>
        <begin position="221"/>
        <end position="230"/>
    </location>
</feature>
<organism evidence="5 6">
    <name type="scientific">Triplophysa tibetana</name>
    <dbReference type="NCBI Taxonomy" id="1572043"/>
    <lineage>
        <taxon>Eukaryota</taxon>
        <taxon>Metazoa</taxon>
        <taxon>Chordata</taxon>
        <taxon>Craniata</taxon>
        <taxon>Vertebrata</taxon>
        <taxon>Euteleostomi</taxon>
        <taxon>Actinopterygii</taxon>
        <taxon>Neopterygii</taxon>
        <taxon>Teleostei</taxon>
        <taxon>Ostariophysi</taxon>
        <taxon>Cypriniformes</taxon>
        <taxon>Nemacheilidae</taxon>
        <taxon>Triplophysa</taxon>
    </lineage>
</organism>
<dbReference type="AlphaFoldDB" id="A0A5A9NB19"/>
<dbReference type="InterPro" id="IPR000569">
    <property type="entry name" value="HECT_dom"/>
</dbReference>
<dbReference type="Proteomes" id="UP000324632">
    <property type="component" value="Chromosome 20"/>
</dbReference>
<reference evidence="5 6" key="1">
    <citation type="journal article" date="2019" name="Mol. Ecol. Resour.">
        <title>Chromosome-level genome assembly of Triplophysa tibetana, a fish adapted to the harsh high-altitude environment of the Tibetan Plateau.</title>
        <authorList>
            <person name="Yang X."/>
            <person name="Liu H."/>
            <person name="Ma Z."/>
            <person name="Zou Y."/>
            <person name="Zou M."/>
            <person name="Mao Y."/>
            <person name="Li X."/>
            <person name="Wang H."/>
            <person name="Chen T."/>
            <person name="Wang W."/>
            <person name="Yang R."/>
        </authorList>
    </citation>
    <scope>NUCLEOTIDE SEQUENCE [LARGE SCALE GENOMIC DNA]</scope>
    <source>
        <strain evidence="5">TTIB1903HZAU</strain>
        <tissue evidence="5">Muscle</tissue>
    </source>
</reference>
<feature type="region of interest" description="Disordered" evidence="3">
    <location>
        <begin position="213"/>
        <end position="233"/>
    </location>
</feature>
<evidence type="ECO:0000256" key="2">
    <source>
        <dbReference type="ARBA" id="ARBA00022786"/>
    </source>
</evidence>
<dbReference type="SUPFAM" id="SSF56204">
    <property type="entry name" value="Hect, E3 ligase catalytic domain"/>
    <property type="match status" value="1"/>
</dbReference>
<sequence length="649" mass="75306">MEDLILFLRERNIPESAIQRLQEDKIDTSVLLLMTDEQMRSFLPSYGDRLAVMGYCRRQESEPTHRKSKLFERLKSKLHKRQRTDNSETDQQTTTKKTVQRQRKVEIGWMHHDGEGFVQMRTKKGGGTRKLSVPRDWKKKELIEEAILLFFQNGKNAHGTISEFEVDLMNYQEMSLDENSTVAELYDASKLTMIRFYVTTRKRGMDAVEEISDTDADTTEDTNNQDQNQNLPTSFSTISQSSDALDVIFVESTGLSSVRDDVSHLHSMEDLNVTYDLNVSFQSSSAALIDASDVVTIFTEDITGIDEQNLEDTLPLSLEPQKKILVVHRGQIFSEFIAHFFDESLTHMENEVEVKLLLPNGQYEMGQDAGGVFRDCLSEFWHEFYEQCTLGNSFKVPFLRHDFGKEKWESVGRIIYFGWQKEKYLPIKLAPVILEQAIQGSVRSDLLNNFFKFVSENECAVLENCRTDFYVNQEELLDIMDNYSCRKIPTAENFEQILRELAHKTFIQEPAYVLEQWASILEPLRRDLDEIEAVYTALQPTVKKIVTYLKFPEEMNANQKEISKHLTTFLRQCDTKKQSLFLRFCTGSDLFIGKTITIDFTDLKGFERRPVAHTCGCFLRLSVHYDSYPDFRSEMNKILESNVWVMDIM</sequence>
<evidence type="ECO:0000313" key="5">
    <source>
        <dbReference type="EMBL" id="KAA0706573.1"/>
    </source>
</evidence>